<evidence type="ECO:0000256" key="1">
    <source>
        <dbReference type="ARBA" id="ARBA00000085"/>
    </source>
</evidence>
<keyword evidence="11" id="KW-1185">Reference proteome</keyword>
<dbReference type="AlphaFoldDB" id="A0AAE3T8S0"/>
<dbReference type="SUPFAM" id="SSF55874">
    <property type="entry name" value="ATPase domain of HSP90 chaperone/DNA topoisomerase II/histidine kinase"/>
    <property type="match status" value="1"/>
</dbReference>
<keyword evidence="6 10" id="KW-0418">Kinase</keyword>
<dbReference type="SMART" id="SM00387">
    <property type="entry name" value="HATPase_c"/>
    <property type="match status" value="1"/>
</dbReference>
<evidence type="ECO:0000313" key="10">
    <source>
        <dbReference type="EMBL" id="MDF0601715.1"/>
    </source>
</evidence>
<evidence type="ECO:0000256" key="3">
    <source>
        <dbReference type="ARBA" id="ARBA00022553"/>
    </source>
</evidence>
<dbReference type="PANTHER" id="PTHR45436">
    <property type="entry name" value="SENSOR HISTIDINE KINASE YKOH"/>
    <property type="match status" value="1"/>
</dbReference>
<dbReference type="Gene3D" id="1.10.287.130">
    <property type="match status" value="1"/>
</dbReference>
<protein>
    <recommendedName>
        <fullName evidence="2">histidine kinase</fullName>
        <ecNumber evidence="2">2.7.13.3</ecNumber>
    </recommendedName>
</protein>
<keyword evidence="5 8" id="KW-0812">Transmembrane</keyword>
<evidence type="ECO:0000313" key="11">
    <source>
        <dbReference type="Proteomes" id="UP001220964"/>
    </source>
</evidence>
<accession>A0AAE3T8S0</accession>
<dbReference type="SMART" id="SM00388">
    <property type="entry name" value="HisKA"/>
    <property type="match status" value="1"/>
</dbReference>
<keyword evidence="7 8" id="KW-1133">Transmembrane helix</keyword>
<feature type="transmembrane region" description="Helical" evidence="8">
    <location>
        <begin position="17"/>
        <end position="39"/>
    </location>
</feature>
<dbReference type="PROSITE" id="PS50109">
    <property type="entry name" value="HIS_KIN"/>
    <property type="match status" value="1"/>
</dbReference>
<dbReference type="Pfam" id="PF00512">
    <property type="entry name" value="HisKA"/>
    <property type="match status" value="1"/>
</dbReference>
<evidence type="ECO:0000256" key="4">
    <source>
        <dbReference type="ARBA" id="ARBA00022679"/>
    </source>
</evidence>
<dbReference type="InterPro" id="IPR005467">
    <property type="entry name" value="His_kinase_dom"/>
</dbReference>
<keyword evidence="3" id="KW-0597">Phosphoprotein</keyword>
<dbReference type="InterPro" id="IPR003661">
    <property type="entry name" value="HisK_dim/P_dom"/>
</dbReference>
<dbReference type="InterPro" id="IPR003594">
    <property type="entry name" value="HATPase_dom"/>
</dbReference>
<dbReference type="EC" id="2.7.13.3" evidence="2"/>
<dbReference type="InterPro" id="IPR013727">
    <property type="entry name" value="2CSK_N"/>
</dbReference>
<evidence type="ECO:0000256" key="7">
    <source>
        <dbReference type="ARBA" id="ARBA00022989"/>
    </source>
</evidence>
<feature type="domain" description="Histidine kinase" evidence="9">
    <location>
        <begin position="250"/>
        <end position="457"/>
    </location>
</feature>
<evidence type="ECO:0000256" key="6">
    <source>
        <dbReference type="ARBA" id="ARBA00022777"/>
    </source>
</evidence>
<dbReference type="SUPFAM" id="SSF47384">
    <property type="entry name" value="Homodimeric domain of signal transducing histidine kinase"/>
    <property type="match status" value="1"/>
</dbReference>
<keyword evidence="4" id="KW-0808">Transferase</keyword>
<comment type="catalytic activity">
    <reaction evidence="1">
        <text>ATP + protein L-histidine = ADP + protein N-phospho-L-histidine.</text>
        <dbReference type="EC" id="2.7.13.3"/>
    </reaction>
</comment>
<dbReference type="InterPro" id="IPR036097">
    <property type="entry name" value="HisK_dim/P_sf"/>
</dbReference>
<reference evidence="10" key="1">
    <citation type="submission" date="2023-03" db="EMBL/GenBank/DDBJ databases">
        <title>Multiphase analysis and comparison of six strains from genera Psychromarinibacter, Lutimaribacter, and Maritimibacter, including a novel species: Psychromarinibacter sediminicola sp. nov.</title>
        <authorList>
            <person name="Wang Y.-H."/>
            <person name="Ye M.-Q."/>
            <person name="Du Z.-J."/>
        </authorList>
    </citation>
    <scope>NUCLEOTIDE SEQUENCE</scope>
    <source>
        <strain evidence="10">C21-152</strain>
    </source>
</reference>
<name>A0AAE3T8S0_9RHOB</name>
<dbReference type="GO" id="GO:0000155">
    <property type="term" value="F:phosphorelay sensor kinase activity"/>
    <property type="evidence" value="ECO:0007669"/>
    <property type="project" value="InterPro"/>
</dbReference>
<dbReference type="Pfam" id="PF08521">
    <property type="entry name" value="2CSK_N"/>
    <property type="match status" value="1"/>
</dbReference>
<dbReference type="CDD" id="cd00082">
    <property type="entry name" value="HisKA"/>
    <property type="match status" value="1"/>
</dbReference>
<organism evidence="10 11">
    <name type="scientific">Psychromarinibacter sediminicola</name>
    <dbReference type="NCBI Taxonomy" id="3033385"/>
    <lineage>
        <taxon>Bacteria</taxon>
        <taxon>Pseudomonadati</taxon>
        <taxon>Pseudomonadota</taxon>
        <taxon>Alphaproteobacteria</taxon>
        <taxon>Rhodobacterales</taxon>
        <taxon>Paracoccaceae</taxon>
        <taxon>Psychromarinibacter</taxon>
    </lineage>
</organism>
<evidence type="ECO:0000256" key="2">
    <source>
        <dbReference type="ARBA" id="ARBA00012438"/>
    </source>
</evidence>
<feature type="transmembrane region" description="Helical" evidence="8">
    <location>
        <begin position="167"/>
        <end position="190"/>
    </location>
</feature>
<dbReference type="Pfam" id="PF02518">
    <property type="entry name" value="HATPase_c"/>
    <property type="match status" value="1"/>
</dbReference>
<evidence type="ECO:0000256" key="8">
    <source>
        <dbReference type="SAM" id="Phobius"/>
    </source>
</evidence>
<dbReference type="InterPro" id="IPR050428">
    <property type="entry name" value="TCS_sensor_his_kinase"/>
</dbReference>
<gene>
    <name evidence="10" type="ORF">P1J78_13300</name>
</gene>
<evidence type="ECO:0000259" key="9">
    <source>
        <dbReference type="PROSITE" id="PS50109"/>
    </source>
</evidence>
<dbReference type="Gene3D" id="3.30.565.10">
    <property type="entry name" value="Histidine kinase-like ATPase, C-terminal domain"/>
    <property type="match status" value="1"/>
</dbReference>
<dbReference type="InterPro" id="IPR036890">
    <property type="entry name" value="HATPase_C_sf"/>
</dbReference>
<evidence type="ECO:0000256" key="5">
    <source>
        <dbReference type="ARBA" id="ARBA00022692"/>
    </source>
</evidence>
<dbReference type="PANTHER" id="PTHR45436:SF1">
    <property type="entry name" value="SENSOR PROTEIN QSEC"/>
    <property type="match status" value="1"/>
</dbReference>
<dbReference type="RefSeq" id="WP_275567856.1">
    <property type="nucleotide sequence ID" value="NZ_JARGYC010000033.1"/>
</dbReference>
<proteinExistence type="predicted"/>
<dbReference type="Proteomes" id="UP001220964">
    <property type="component" value="Unassembled WGS sequence"/>
</dbReference>
<comment type="caution">
    <text evidence="10">The sequence shown here is derived from an EMBL/GenBank/DDBJ whole genome shotgun (WGS) entry which is preliminary data.</text>
</comment>
<keyword evidence="8" id="KW-0472">Membrane</keyword>
<dbReference type="EMBL" id="JARGYC010000033">
    <property type="protein sequence ID" value="MDF0601715.1"/>
    <property type="molecule type" value="Genomic_DNA"/>
</dbReference>
<sequence>MPDPGGVRATLSLKSRVALAVGSVLVLGGAVVLATALAYGRQAAREAYDRLLIGAAADIATAISIRNGVALVDMPVSAFELMSLAPDDRIQYRVVGPNGTTLTGDPATPLPDAFPGTESVFYDGAFGGEPARYVALTRRFAERSFSGPVRVIIGHTLLARRDLARSIAQNALIVLGAAGAVMALFAWLAVSRALRPLPRISDALAAREPTDLTPLRLAAPKEVAGMLTALNGFMARLDRQSVATGKLITDAAHQLRTPVAAIRVQAQLAASESDPARRDRIVARIQDRAAGLGRLLDQLLSRAMIIHRADTAPATRLDLRDVAVEIVEKTDDLFVQAGVEVMLDISDRPVEVTGDALSLAEAGKNLLTNALHHGQPPIRLGVTNGAVASLWVSDCGPGPPWDMAQTPGERFAKSGVGGGSGIGLAIVREVAEGHGGRIAMRHSEGQFVVALELPGRPE</sequence>
<dbReference type="GO" id="GO:0005886">
    <property type="term" value="C:plasma membrane"/>
    <property type="evidence" value="ECO:0007669"/>
    <property type="project" value="TreeGrafter"/>
</dbReference>